<keyword evidence="3" id="KW-1185">Reference proteome</keyword>
<dbReference type="Gene3D" id="1.20.5.170">
    <property type="match status" value="1"/>
</dbReference>
<evidence type="ECO:0000256" key="1">
    <source>
        <dbReference type="SAM" id="MobiDB-lite"/>
    </source>
</evidence>
<feature type="region of interest" description="Disordered" evidence="1">
    <location>
        <begin position="1"/>
        <end position="23"/>
    </location>
</feature>
<dbReference type="InterPro" id="IPR046347">
    <property type="entry name" value="bZIP_sf"/>
</dbReference>
<evidence type="ECO:0008006" key="4">
    <source>
        <dbReference type="Google" id="ProtNLM"/>
    </source>
</evidence>
<name>A0AAD5X822_9FUNG</name>
<proteinExistence type="predicted"/>
<organism evidence="2 3">
    <name type="scientific">Physocladia obscura</name>
    <dbReference type="NCBI Taxonomy" id="109957"/>
    <lineage>
        <taxon>Eukaryota</taxon>
        <taxon>Fungi</taxon>
        <taxon>Fungi incertae sedis</taxon>
        <taxon>Chytridiomycota</taxon>
        <taxon>Chytridiomycota incertae sedis</taxon>
        <taxon>Chytridiomycetes</taxon>
        <taxon>Chytridiales</taxon>
        <taxon>Chytriomycetaceae</taxon>
        <taxon>Physocladia</taxon>
    </lineage>
</organism>
<feature type="compositionally biased region" description="Basic and acidic residues" evidence="1">
    <location>
        <begin position="11"/>
        <end position="23"/>
    </location>
</feature>
<dbReference type="GO" id="GO:0003700">
    <property type="term" value="F:DNA-binding transcription factor activity"/>
    <property type="evidence" value="ECO:0007669"/>
    <property type="project" value="InterPro"/>
</dbReference>
<gene>
    <name evidence="2" type="ORF">HK100_005509</name>
</gene>
<dbReference type="AlphaFoldDB" id="A0AAD5X822"/>
<protein>
    <recommendedName>
        <fullName evidence="4">BZIP domain-containing protein</fullName>
    </recommendedName>
</protein>
<comment type="caution">
    <text evidence="2">The sequence shown here is derived from an EMBL/GenBank/DDBJ whole genome shotgun (WGS) entry which is preliminary data.</text>
</comment>
<sequence>MENGVKRGRKPKDLPAAEKERRNLEAQRAFRQRKIDQHAALEAKVAQLQAIIDARPPLPSEHESLRHRLLAAEAEISVFRQSGIAIDFKASFPAIPTVSAPVSGHNCLGCKAEKTHTLVALGQVQMLSTQISELQMENQMLRSLLGFGTSSHSLALLNSVPLGFPENSNAGTSFATFPFDFGLQTSNVIENTEGNNNHSLNPPTSSIDNTGETIQKSGIELYGQPEIQFARIGLKSIPTLKDCKYVDIFFDVMMGQLSSKSKLKIQKLKIKAVATRAKILESCDVTDRQKVLFLMWIILARNPDHARFLRTTIDSMTLILQRPRITAAERTKRLQQLDVEHNGKVITIRNAFLSIPPLQNEHEIIEEFCLLLWMKASESSREDRFVGISIFYKRLHEKCCINLEHSVKFGLIIDSFREENPDFNDDLFDEAEFD</sequence>
<dbReference type="CDD" id="cd14688">
    <property type="entry name" value="bZIP_YAP"/>
    <property type="match status" value="1"/>
</dbReference>
<reference evidence="2" key="1">
    <citation type="submission" date="2020-05" db="EMBL/GenBank/DDBJ databases">
        <title>Phylogenomic resolution of chytrid fungi.</title>
        <authorList>
            <person name="Stajich J.E."/>
            <person name="Amses K."/>
            <person name="Simmons R."/>
            <person name="Seto K."/>
            <person name="Myers J."/>
            <person name="Bonds A."/>
            <person name="Quandt C.A."/>
            <person name="Barry K."/>
            <person name="Liu P."/>
            <person name="Grigoriev I."/>
            <person name="Longcore J.E."/>
            <person name="James T.Y."/>
        </authorList>
    </citation>
    <scope>NUCLEOTIDE SEQUENCE</scope>
    <source>
        <strain evidence="2">JEL0513</strain>
    </source>
</reference>
<feature type="compositionally biased region" description="Basic residues" evidence="1">
    <location>
        <begin position="1"/>
        <end position="10"/>
    </location>
</feature>
<dbReference type="EMBL" id="JADGJH010002576">
    <property type="protein sequence ID" value="KAJ3096693.1"/>
    <property type="molecule type" value="Genomic_DNA"/>
</dbReference>
<evidence type="ECO:0000313" key="2">
    <source>
        <dbReference type="EMBL" id="KAJ3096693.1"/>
    </source>
</evidence>
<dbReference type="SUPFAM" id="SSF57959">
    <property type="entry name" value="Leucine zipper domain"/>
    <property type="match status" value="1"/>
</dbReference>
<evidence type="ECO:0000313" key="3">
    <source>
        <dbReference type="Proteomes" id="UP001211907"/>
    </source>
</evidence>
<accession>A0AAD5X822</accession>
<dbReference type="Proteomes" id="UP001211907">
    <property type="component" value="Unassembled WGS sequence"/>
</dbReference>